<dbReference type="SUPFAM" id="SSF160719">
    <property type="entry name" value="gpW/gp25-like"/>
    <property type="match status" value="1"/>
</dbReference>
<sequence length="134" mass="15589">MLPQTNNDLLNDFEEVQQPSKTYRIDLEKNRIVGYVDGKEAIKQFIYKTLSTERYEHIIYSWNYGAELAKLFGQPIPYVYSEIKRLITEALTQDDRITSVNAFSFGHKKNKVFVSFVAHTIYGEVDASWEVKIA</sequence>
<organism evidence="1 2">
    <name type="scientific">Ureibacillus thermophilus</name>
    <dbReference type="NCBI Taxonomy" id="367743"/>
    <lineage>
        <taxon>Bacteria</taxon>
        <taxon>Bacillati</taxon>
        <taxon>Bacillota</taxon>
        <taxon>Bacilli</taxon>
        <taxon>Bacillales</taxon>
        <taxon>Caryophanaceae</taxon>
        <taxon>Ureibacillus</taxon>
    </lineage>
</organism>
<reference evidence="1 2" key="1">
    <citation type="submission" date="2019-02" db="EMBL/GenBank/DDBJ databases">
        <title>Ureibacillus thermophilus.</title>
        <authorList>
            <person name="Sunny J.S."/>
            <person name="Natarajan A."/>
            <person name="Saleena L.M."/>
        </authorList>
    </citation>
    <scope>NUCLEOTIDE SEQUENCE [LARGE SCALE GENOMIC DNA]</scope>
    <source>
        <strain evidence="1 2">LM102</strain>
    </source>
</reference>
<gene>
    <name evidence="1" type="ORF">DKZ56_13370</name>
</gene>
<dbReference type="InterPro" id="IPR020288">
    <property type="entry name" value="Sheath_initiator"/>
</dbReference>
<dbReference type="Proteomes" id="UP000291151">
    <property type="component" value="Chromosome"/>
</dbReference>
<name>A0A4P6UWM2_9BACL</name>
<evidence type="ECO:0000313" key="2">
    <source>
        <dbReference type="Proteomes" id="UP000291151"/>
    </source>
</evidence>
<dbReference type="Gene3D" id="3.10.450.40">
    <property type="match status" value="1"/>
</dbReference>
<accession>A0A4P6UWM2</accession>
<proteinExistence type="predicted"/>
<keyword evidence="2" id="KW-1185">Reference proteome</keyword>
<dbReference type="Pfam" id="PF10934">
    <property type="entry name" value="Sheath_initiator"/>
    <property type="match status" value="1"/>
</dbReference>
<dbReference type="AlphaFoldDB" id="A0A4P6UWM2"/>
<protein>
    <submittedName>
        <fullName evidence="1">DUF2634 domain-containing protein</fullName>
    </submittedName>
</protein>
<evidence type="ECO:0000313" key="1">
    <source>
        <dbReference type="EMBL" id="QBK26751.1"/>
    </source>
</evidence>
<dbReference type="RefSeq" id="WP_208650436.1">
    <property type="nucleotide sequence ID" value="NZ_CP036528.1"/>
</dbReference>
<dbReference type="EMBL" id="CP036528">
    <property type="protein sequence ID" value="QBK26751.1"/>
    <property type="molecule type" value="Genomic_DNA"/>
</dbReference>
<dbReference type="KEGG" id="uth:DKZ56_13370"/>